<accession>A0A7S1EBP7</accession>
<dbReference type="Gene3D" id="1.10.418.70">
    <property type="entry name" value="Intraflagellar transport protein 81, N-terminal domain"/>
    <property type="match status" value="1"/>
</dbReference>
<keyword evidence="3 7" id="KW-0175">Coiled coil</keyword>
<dbReference type="InterPro" id="IPR043016">
    <property type="entry name" value="IFT81_N_sf"/>
</dbReference>
<feature type="domain" description="IFT81 calponin homology" evidence="9">
    <location>
        <begin position="54"/>
        <end position="171"/>
    </location>
</feature>
<feature type="coiled-coil region" evidence="7">
    <location>
        <begin position="213"/>
        <end position="284"/>
    </location>
</feature>
<keyword evidence="4" id="KW-0969">Cilium</keyword>
<dbReference type="GO" id="GO:0042073">
    <property type="term" value="P:intraciliary transport"/>
    <property type="evidence" value="ECO:0007669"/>
    <property type="project" value="InterPro"/>
</dbReference>
<dbReference type="InterPro" id="IPR029600">
    <property type="entry name" value="IFT81"/>
</dbReference>
<dbReference type="GO" id="GO:0036064">
    <property type="term" value="C:ciliary basal body"/>
    <property type="evidence" value="ECO:0007669"/>
    <property type="project" value="TreeGrafter"/>
</dbReference>
<evidence type="ECO:0000259" key="9">
    <source>
        <dbReference type="Pfam" id="PF18383"/>
    </source>
</evidence>
<evidence type="ECO:0000256" key="7">
    <source>
        <dbReference type="SAM" id="Coils"/>
    </source>
</evidence>
<evidence type="ECO:0000256" key="1">
    <source>
        <dbReference type="ARBA" id="ARBA00004138"/>
    </source>
</evidence>
<dbReference type="GO" id="GO:0060271">
    <property type="term" value="P:cilium assembly"/>
    <property type="evidence" value="ECO:0007669"/>
    <property type="project" value="InterPro"/>
</dbReference>
<dbReference type="EMBL" id="HBFX01037392">
    <property type="protein sequence ID" value="CAD8971492.1"/>
    <property type="molecule type" value="Transcribed_RNA"/>
</dbReference>
<dbReference type="PANTHER" id="PTHR15614:SF2">
    <property type="entry name" value="INTRAFLAGELLAR TRANSPORT PROTEIN 81 HOMOLOG"/>
    <property type="match status" value="1"/>
</dbReference>
<evidence type="ECO:0000313" key="10">
    <source>
        <dbReference type="EMBL" id="CAD8971492.1"/>
    </source>
</evidence>
<dbReference type="Pfam" id="PF18383">
    <property type="entry name" value="IFT81_CH"/>
    <property type="match status" value="1"/>
</dbReference>
<feature type="region of interest" description="Disordered" evidence="8">
    <location>
        <begin position="31"/>
        <end position="50"/>
    </location>
</feature>
<evidence type="ECO:0000256" key="3">
    <source>
        <dbReference type="ARBA" id="ARBA00023054"/>
    </source>
</evidence>
<comment type="subcellular location">
    <subcellularLocation>
        <location evidence="1">Cell projection</location>
        <location evidence="1">Cilium</location>
    </subcellularLocation>
</comment>
<evidence type="ECO:0000256" key="2">
    <source>
        <dbReference type="ARBA" id="ARBA00022794"/>
    </source>
</evidence>
<evidence type="ECO:0000256" key="6">
    <source>
        <dbReference type="ARBA" id="ARBA00043983"/>
    </source>
</evidence>
<evidence type="ECO:0000256" key="5">
    <source>
        <dbReference type="ARBA" id="ARBA00023273"/>
    </source>
</evidence>
<keyword evidence="5" id="KW-0966">Cell projection</keyword>
<dbReference type="GO" id="GO:0015631">
    <property type="term" value="F:tubulin binding"/>
    <property type="evidence" value="ECO:0007669"/>
    <property type="project" value="InterPro"/>
</dbReference>
<dbReference type="AlphaFoldDB" id="A0A7S1EBP7"/>
<sequence length="607" mass="70501">MVTFDEKETHPPGKGALSLSPPSLLATLTQESPQSLHRGTGKGSRASMSQQDTHLIVDRLREYKFEEDLTLVTFDDKTPQELLILFNNVLKDLSIDHDIDVRDEDPQDTAVRIMNFLPVLNYNPNVDFDTFKDGLQEGDRSLIYPILVHVLSSLPSLRKRAYIGRFLTNVELPEEMFADPEIQAKHAEYTQLQQQFKETHKATDAMRGTKTQPTELKREVQQLEEERQQLKQRITKMEAKLRKLDNFEALYEVTSTLRKEQEREAVLRERMEEQQMMYKQAETRFYQVRKKLGEMETTAHDGTGEDLLQRLQEDVRSKTMICMEKLPDDISSKQQRLEGVRKIIEQPAVSDYELHNMQQDMQQLSQEISNLQEQEQRAQNQGGDKLSMFRQQAMIVSRKKQDQLERLQMKEEELRELEQDLNEKREKSGHKGVKILKGAEFEKYANGLKLKAKQHKKLKGELSSVMAEKVILQRTEDILKTRHGDQTKFLEELEKKKGVQGAAELQEKLETVSEQTSSVNKAKEMTLEEISKVVSKINDTIKEKKAKLAPLIKELRQVRADFAHLETEYNEKKAAYDNTKVGLDADRDKLSMEVTAYMEECRREESR</sequence>
<feature type="compositionally biased region" description="Basic and acidic residues" evidence="8">
    <location>
        <begin position="1"/>
        <end position="11"/>
    </location>
</feature>
<reference evidence="10" key="1">
    <citation type="submission" date="2021-01" db="EMBL/GenBank/DDBJ databases">
        <authorList>
            <person name="Corre E."/>
            <person name="Pelletier E."/>
            <person name="Niang G."/>
            <person name="Scheremetjew M."/>
            <person name="Finn R."/>
            <person name="Kale V."/>
            <person name="Holt S."/>
            <person name="Cochrane G."/>
            <person name="Meng A."/>
            <person name="Brown T."/>
            <person name="Cohen L."/>
        </authorList>
    </citation>
    <scope>NUCLEOTIDE SEQUENCE</scope>
    <source>
        <strain evidence="10">CCMP644</strain>
    </source>
</reference>
<protein>
    <recommendedName>
        <fullName evidence="9">IFT81 calponin homology domain-containing protein</fullName>
    </recommendedName>
</protein>
<comment type="similarity">
    <text evidence="6">Belongs to the IFT81 family.</text>
</comment>
<organism evidence="10">
    <name type="scientific">Hemiselmis andersenii</name>
    <name type="common">Cryptophyte alga</name>
    <dbReference type="NCBI Taxonomy" id="464988"/>
    <lineage>
        <taxon>Eukaryota</taxon>
        <taxon>Cryptophyceae</taxon>
        <taxon>Cryptomonadales</taxon>
        <taxon>Hemiselmidaceae</taxon>
        <taxon>Hemiselmis</taxon>
    </lineage>
</organism>
<evidence type="ECO:0000256" key="4">
    <source>
        <dbReference type="ARBA" id="ARBA00023069"/>
    </source>
</evidence>
<proteinExistence type="inferred from homology"/>
<feature type="coiled-coil region" evidence="7">
    <location>
        <begin position="354"/>
        <end position="427"/>
    </location>
</feature>
<keyword evidence="2" id="KW-0970">Cilium biogenesis/degradation</keyword>
<dbReference type="PANTHER" id="PTHR15614">
    <property type="entry name" value="INTRAFLAGELLAR TRANSPORT PROTEIN 81 HOMOLOG"/>
    <property type="match status" value="1"/>
</dbReference>
<dbReference type="InterPro" id="IPR041146">
    <property type="entry name" value="IFT81_CH"/>
</dbReference>
<evidence type="ECO:0000256" key="8">
    <source>
        <dbReference type="SAM" id="MobiDB-lite"/>
    </source>
</evidence>
<name>A0A7S1EBP7_HEMAN</name>
<gene>
    <name evidence="10" type="ORF">HAND00432_LOCUS22493</name>
</gene>
<dbReference type="GO" id="GO:0030992">
    <property type="term" value="C:intraciliary transport particle B"/>
    <property type="evidence" value="ECO:0007669"/>
    <property type="project" value="InterPro"/>
</dbReference>
<feature type="region of interest" description="Disordered" evidence="8">
    <location>
        <begin position="1"/>
        <end position="21"/>
    </location>
</feature>